<protein>
    <recommendedName>
        <fullName evidence="4">FMP27 C-terminal domain-containing protein</fullName>
    </recommendedName>
</protein>
<feature type="region of interest" description="Disordered" evidence="1">
    <location>
        <begin position="272"/>
        <end position="308"/>
    </location>
</feature>
<dbReference type="InParanoid" id="K3X0V3"/>
<dbReference type="EMBL" id="GL376590">
    <property type="status" value="NOT_ANNOTATED_CDS"/>
    <property type="molecule type" value="Genomic_DNA"/>
</dbReference>
<organism evidence="2 3">
    <name type="scientific">Globisporangium ultimum (strain ATCC 200006 / CBS 805.95 / DAOM BR144)</name>
    <name type="common">Pythium ultimum</name>
    <dbReference type="NCBI Taxonomy" id="431595"/>
    <lineage>
        <taxon>Eukaryota</taxon>
        <taxon>Sar</taxon>
        <taxon>Stramenopiles</taxon>
        <taxon>Oomycota</taxon>
        <taxon>Peronosporomycetes</taxon>
        <taxon>Pythiales</taxon>
        <taxon>Pythiaceae</taxon>
        <taxon>Globisporangium</taxon>
    </lineage>
</organism>
<evidence type="ECO:0000313" key="3">
    <source>
        <dbReference type="Proteomes" id="UP000019132"/>
    </source>
</evidence>
<sequence length="308" mass="34127">MAVFKAKLLFDKRYQSSSKVNLMNQKGMLTVRAESGPLIRVLGQKLRVLDVLEVSIFPEISNMIIIQLASDFYELVYKFFFEQLGPQDHHDIDSEQVLFGRKAGGDNDARGHISPSMRGRAATSATPSSPVAVTSKARRKSVQMSGSTNSLLIDPSASFVSNVSTASMPVSQSVTLDNASVDDDDSSADGCELFYFKYVRIGNVRLRINCNGFFVNLSDFDLDLPPYVCQSKLCTTKKLLQKFESHLKWYVTKESASSGLSHFKNKFLKWTPTSSSSTTEKKDKNKKDEDSSTMNAQVLFGPYSGATT</sequence>
<dbReference type="OMA" id="ADGCELF"/>
<dbReference type="Proteomes" id="UP000019132">
    <property type="component" value="Unassembled WGS sequence"/>
</dbReference>
<proteinExistence type="predicted"/>
<dbReference type="HOGENOM" id="CLU_904569_0_0_1"/>
<dbReference type="eggNOG" id="ENOG502RMKY">
    <property type="taxonomic scope" value="Eukaryota"/>
</dbReference>
<feature type="region of interest" description="Disordered" evidence="1">
    <location>
        <begin position="109"/>
        <end position="148"/>
    </location>
</feature>
<reference evidence="3" key="2">
    <citation type="submission" date="2010-04" db="EMBL/GenBank/DDBJ databases">
        <authorList>
            <person name="Buell R."/>
            <person name="Hamilton J."/>
            <person name="Hostetler J."/>
        </authorList>
    </citation>
    <scope>NUCLEOTIDE SEQUENCE [LARGE SCALE GENOMIC DNA]</scope>
    <source>
        <strain evidence="3">DAOM:BR144</strain>
    </source>
</reference>
<accession>K3X0V3</accession>
<evidence type="ECO:0008006" key="4">
    <source>
        <dbReference type="Google" id="ProtNLM"/>
    </source>
</evidence>
<reference evidence="3" key="1">
    <citation type="journal article" date="2010" name="Genome Biol.">
        <title>Genome sequence of the necrotrophic plant pathogen Pythium ultimum reveals original pathogenicity mechanisms and effector repertoire.</title>
        <authorList>
            <person name="Levesque C.A."/>
            <person name="Brouwer H."/>
            <person name="Cano L."/>
            <person name="Hamilton J.P."/>
            <person name="Holt C."/>
            <person name="Huitema E."/>
            <person name="Raffaele S."/>
            <person name="Robideau G.P."/>
            <person name="Thines M."/>
            <person name="Win J."/>
            <person name="Zerillo M.M."/>
            <person name="Beakes G.W."/>
            <person name="Boore J.L."/>
            <person name="Busam D."/>
            <person name="Dumas B."/>
            <person name="Ferriera S."/>
            <person name="Fuerstenberg S.I."/>
            <person name="Gachon C.M."/>
            <person name="Gaulin E."/>
            <person name="Govers F."/>
            <person name="Grenville-Briggs L."/>
            <person name="Horner N."/>
            <person name="Hostetler J."/>
            <person name="Jiang R.H."/>
            <person name="Johnson J."/>
            <person name="Krajaejun T."/>
            <person name="Lin H."/>
            <person name="Meijer H.J."/>
            <person name="Moore B."/>
            <person name="Morris P."/>
            <person name="Phuntmart V."/>
            <person name="Puiu D."/>
            <person name="Shetty J."/>
            <person name="Stajich J.E."/>
            <person name="Tripathy S."/>
            <person name="Wawra S."/>
            <person name="van West P."/>
            <person name="Whitty B.R."/>
            <person name="Coutinho P.M."/>
            <person name="Henrissat B."/>
            <person name="Martin F."/>
            <person name="Thomas P.D."/>
            <person name="Tyler B.M."/>
            <person name="De Vries R.P."/>
            <person name="Kamoun S."/>
            <person name="Yandell M."/>
            <person name="Tisserat N."/>
            <person name="Buell C.R."/>
        </authorList>
    </citation>
    <scope>NUCLEOTIDE SEQUENCE</scope>
    <source>
        <strain evidence="3">DAOM:BR144</strain>
    </source>
</reference>
<evidence type="ECO:0000313" key="2">
    <source>
        <dbReference type="EnsemblProtists" id="PYU1_T010852"/>
    </source>
</evidence>
<dbReference type="AlphaFoldDB" id="K3X0V3"/>
<name>K3X0V3_GLOUD</name>
<dbReference type="EnsemblProtists" id="PYU1_T010852">
    <property type="protein sequence ID" value="PYU1_T010852"/>
    <property type="gene ID" value="PYU1_G010829"/>
</dbReference>
<reference evidence="2" key="3">
    <citation type="submission" date="2015-02" db="UniProtKB">
        <authorList>
            <consortium name="EnsemblProtists"/>
        </authorList>
    </citation>
    <scope>IDENTIFICATION</scope>
    <source>
        <strain evidence="2">DAOM BR144</strain>
    </source>
</reference>
<evidence type="ECO:0000256" key="1">
    <source>
        <dbReference type="SAM" id="MobiDB-lite"/>
    </source>
</evidence>
<keyword evidence="3" id="KW-1185">Reference proteome</keyword>
<feature type="compositionally biased region" description="Low complexity" evidence="1">
    <location>
        <begin position="121"/>
        <end position="135"/>
    </location>
</feature>
<dbReference type="VEuPathDB" id="FungiDB:PYU1_G010829"/>
<feature type="compositionally biased region" description="Basic and acidic residues" evidence="1">
    <location>
        <begin position="279"/>
        <end position="290"/>
    </location>
</feature>